<evidence type="ECO:0000256" key="1">
    <source>
        <dbReference type="SAM" id="MobiDB-lite"/>
    </source>
</evidence>
<dbReference type="InterPro" id="IPR032820">
    <property type="entry name" value="ATPase_put"/>
</dbReference>
<keyword evidence="2" id="KW-0472">Membrane</keyword>
<comment type="caution">
    <text evidence="3">The sequence shown here is derived from an EMBL/GenBank/DDBJ whole genome shotgun (WGS) entry which is preliminary data.</text>
</comment>
<evidence type="ECO:0000256" key="2">
    <source>
        <dbReference type="SAM" id="Phobius"/>
    </source>
</evidence>
<name>A0A2M7T4T3_9ACTN</name>
<proteinExistence type="predicted"/>
<evidence type="ECO:0000313" key="4">
    <source>
        <dbReference type="Proteomes" id="UP000230956"/>
    </source>
</evidence>
<feature type="transmembrane region" description="Helical" evidence="2">
    <location>
        <begin position="69"/>
        <end position="88"/>
    </location>
</feature>
<dbReference type="RefSeq" id="WP_286678330.1">
    <property type="nucleotide sequence ID" value="NZ_MNXI01000074.1"/>
</dbReference>
<keyword evidence="2" id="KW-1133">Transmembrane helix</keyword>
<reference evidence="4" key="1">
    <citation type="submission" date="2017-09" db="EMBL/GenBank/DDBJ databases">
        <title>Depth-based differentiation of microbial function through sediment-hosted aquifers and enrichment of novel symbionts in the deep terrestrial subsurface.</title>
        <authorList>
            <person name="Probst A.J."/>
            <person name="Ladd B."/>
            <person name="Jarett J.K."/>
            <person name="Geller-Mcgrath D.E."/>
            <person name="Sieber C.M.K."/>
            <person name="Emerson J.B."/>
            <person name="Anantharaman K."/>
            <person name="Thomas B.C."/>
            <person name="Malmstrom R."/>
            <person name="Stieglmeier M."/>
            <person name="Klingl A."/>
            <person name="Woyke T."/>
            <person name="Ryan C.M."/>
            <person name="Banfield J.F."/>
        </authorList>
    </citation>
    <scope>NUCLEOTIDE SEQUENCE [LARGE SCALE GENOMIC DNA]</scope>
</reference>
<gene>
    <name evidence="3" type="ORF">COY37_11510</name>
</gene>
<accession>A0A2M7T4T3</accession>
<feature type="transmembrane region" description="Helical" evidence="2">
    <location>
        <begin position="100"/>
        <end position="121"/>
    </location>
</feature>
<dbReference type="EMBL" id="PFNG01000270">
    <property type="protein sequence ID" value="PIZ34727.1"/>
    <property type="molecule type" value="Genomic_DNA"/>
</dbReference>
<protein>
    <recommendedName>
        <fullName evidence="5">AtpZ/AtpI family protein</fullName>
    </recommendedName>
</protein>
<feature type="compositionally biased region" description="Acidic residues" evidence="1">
    <location>
        <begin position="17"/>
        <end position="28"/>
    </location>
</feature>
<evidence type="ECO:0000313" key="3">
    <source>
        <dbReference type="EMBL" id="PIZ34727.1"/>
    </source>
</evidence>
<sequence>MLQMLQSDDDRWPYWDQEFEGDDVEEQGDAATEQRAEKHVEYVADKNKAIGKKKQENTPDSSSDDLMRFVSLGTELVAAVLIGTFLGWAFNRITGYKGPWALVVGIVIGSIAGFLNMYRIITEEEQKEEQRKRGSSK</sequence>
<dbReference type="Pfam" id="PF09527">
    <property type="entry name" value="ATPase_gene1"/>
    <property type="match status" value="1"/>
</dbReference>
<feature type="region of interest" description="Disordered" evidence="1">
    <location>
        <begin position="1"/>
        <end position="36"/>
    </location>
</feature>
<evidence type="ECO:0008006" key="5">
    <source>
        <dbReference type="Google" id="ProtNLM"/>
    </source>
</evidence>
<dbReference type="Proteomes" id="UP000230956">
    <property type="component" value="Unassembled WGS sequence"/>
</dbReference>
<dbReference type="AlphaFoldDB" id="A0A2M7T4T3"/>
<organism evidence="3 4">
    <name type="scientific">Candidatus Aquicultor secundus</name>
    <dbReference type="NCBI Taxonomy" id="1973895"/>
    <lineage>
        <taxon>Bacteria</taxon>
        <taxon>Bacillati</taxon>
        <taxon>Actinomycetota</taxon>
        <taxon>Candidatus Aquicultoria</taxon>
        <taxon>Candidatus Aquicultorales</taxon>
        <taxon>Candidatus Aquicultoraceae</taxon>
        <taxon>Candidatus Aquicultor</taxon>
    </lineage>
</organism>
<keyword evidence="2" id="KW-0812">Transmembrane</keyword>